<dbReference type="STRING" id="50990.A0A4Y7QJH0"/>
<evidence type="ECO:0000313" key="3">
    <source>
        <dbReference type="EMBL" id="TDL27793.1"/>
    </source>
</evidence>
<dbReference type="InterPro" id="IPR000571">
    <property type="entry name" value="Znf_CCCH"/>
</dbReference>
<name>A0A4Y7QJH0_9AGAM</name>
<dbReference type="GO" id="GO:0008270">
    <property type="term" value="F:zinc ion binding"/>
    <property type="evidence" value="ECO:0007669"/>
    <property type="project" value="UniProtKB-KW"/>
</dbReference>
<keyword evidence="1" id="KW-0863">Zinc-finger</keyword>
<proteinExistence type="predicted"/>
<keyword evidence="4" id="KW-1185">Reference proteome</keyword>
<dbReference type="PROSITE" id="PS50103">
    <property type="entry name" value="ZF_C3H1"/>
    <property type="match status" value="1"/>
</dbReference>
<evidence type="ECO:0000256" key="1">
    <source>
        <dbReference type="PROSITE-ProRule" id="PRU00723"/>
    </source>
</evidence>
<evidence type="ECO:0000259" key="2">
    <source>
        <dbReference type="PROSITE" id="PS50103"/>
    </source>
</evidence>
<accession>A0A4Y7QJH0</accession>
<sequence>VDQNSFPWVVADALRAVDPRLKETRELLRAYGSNPKQTLQSIHGSFSRPEFPESEWLNLIKGRAVDLDTVYSAFNTDHIDTRQTSQYGLVEISFRGGPPTKTIRDYGSWSMAYDALAEATRFCFPGRREELGKYRDWIMRQFGAINPSFHGAVIGLDKAIRNRVAQCNDCLLTDDSRFTDLVMSYCNPAGLNYKGYSEPRGSTNPAKTTKSGEICRRYNEGKCPSDARTCRYRHACGVCKLSGHPEDKCS</sequence>
<feature type="non-terminal residue" evidence="3">
    <location>
        <position position="250"/>
    </location>
</feature>
<dbReference type="AlphaFoldDB" id="A0A4Y7QJH0"/>
<dbReference type="Proteomes" id="UP000294933">
    <property type="component" value="Unassembled WGS sequence"/>
</dbReference>
<organism evidence="3 4">
    <name type="scientific">Rickenella mellea</name>
    <dbReference type="NCBI Taxonomy" id="50990"/>
    <lineage>
        <taxon>Eukaryota</taxon>
        <taxon>Fungi</taxon>
        <taxon>Dikarya</taxon>
        <taxon>Basidiomycota</taxon>
        <taxon>Agaricomycotina</taxon>
        <taxon>Agaricomycetes</taxon>
        <taxon>Hymenochaetales</taxon>
        <taxon>Rickenellaceae</taxon>
        <taxon>Rickenella</taxon>
    </lineage>
</organism>
<feature type="domain" description="C3H1-type" evidence="2">
    <location>
        <begin position="209"/>
        <end position="237"/>
    </location>
</feature>
<keyword evidence="1" id="KW-0862">Zinc</keyword>
<keyword evidence="1" id="KW-0479">Metal-binding</keyword>
<reference evidence="3 4" key="1">
    <citation type="submission" date="2018-06" db="EMBL/GenBank/DDBJ databases">
        <title>A transcriptomic atlas of mushroom development highlights an independent origin of complex multicellularity.</title>
        <authorList>
            <consortium name="DOE Joint Genome Institute"/>
            <person name="Krizsan K."/>
            <person name="Almasi E."/>
            <person name="Merenyi Z."/>
            <person name="Sahu N."/>
            <person name="Viragh M."/>
            <person name="Koszo T."/>
            <person name="Mondo S."/>
            <person name="Kiss B."/>
            <person name="Balint B."/>
            <person name="Kues U."/>
            <person name="Barry K."/>
            <person name="Hegedus J.C."/>
            <person name="Henrissat B."/>
            <person name="Johnson J."/>
            <person name="Lipzen A."/>
            <person name="Ohm R."/>
            <person name="Nagy I."/>
            <person name="Pangilinan J."/>
            <person name="Yan J."/>
            <person name="Xiong Y."/>
            <person name="Grigoriev I.V."/>
            <person name="Hibbett D.S."/>
            <person name="Nagy L.G."/>
        </authorList>
    </citation>
    <scope>NUCLEOTIDE SEQUENCE [LARGE SCALE GENOMIC DNA]</scope>
    <source>
        <strain evidence="3 4">SZMC22713</strain>
    </source>
</reference>
<dbReference type="EMBL" id="ML170158">
    <property type="protein sequence ID" value="TDL27793.1"/>
    <property type="molecule type" value="Genomic_DNA"/>
</dbReference>
<dbReference type="OrthoDB" id="2355984at2759"/>
<feature type="non-terminal residue" evidence="3">
    <location>
        <position position="1"/>
    </location>
</feature>
<gene>
    <name evidence="3" type="ORF">BD410DRAFT_703684</name>
</gene>
<feature type="zinc finger region" description="C3H1-type" evidence="1">
    <location>
        <begin position="209"/>
        <end position="237"/>
    </location>
</feature>
<protein>
    <recommendedName>
        <fullName evidence="2">C3H1-type domain-containing protein</fullName>
    </recommendedName>
</protein>
<evidence type="ECO:0000313" key="4">
    <source>
        <dbReference type="Proteomes" id="UP000294933"/>
    </source>
</evidence>
<dbReference type="VEuPathDB" id="FungiDB:BD410DRAFT_703684"/>